<keyword evidence="4" id="KW-0862">Zinc</keyword>
<evidence type="ECO:0000256" key="3">
    <source>
        <dbReference type="ARBA" id="ARBA00022801"/>
    </source>
</evidence>
<sequence>MRVKVFPNAPFLVNTILFWDEETKEAAVVDPGSKEVLEDIEDIVDRENLNVVYVINTHEHPDHTAANAWAKLKFPEAKLIMHPEAKRNLNFWVESEIGLMAGAEYSPAPDRTVNEGDVLKLGNSELRILHTPGHSPGSIVLYSPTDRVAFVGDLIFKGSIGRYDLPMSDFSQLKSSIFKVLKELPQDTVLIPGHGEKTTIGEELRENPFIRGLIR</sequence>
<reference evidence="6 7" key="1">
    <citation type="submission" date="2017-05" db="EMBL/GenBank/DDBJ databases">
        <authorList>
            <person name="Varghese N."/>
            <person name="Submissions S."/>
        </authorList>
    </citation>
    <scope>NUCLEOTIDE SEQUENCE [LARGE SCALE GENOMIC DNA]</scope>
    <source>
        <strain evidence="6 7">DSM 16304</strain>
    </source>
</reference>
<keyword evidence="7" id="KW-1185">Reference proteome</keyword>
<dbReference type="AlphaFoldDB" id="A0A521DB70"/>
<dbReference type="OrthoDB" id="9802248at2"/>
<keyword evidence="3" id="KW-0378">Hydrolase</keyword>
<proteinExistence type="predicted"/>
<feature type="domain" description="Metallo-beta-lactamase" evidence="5">
    <location>
        <begin position="12"/>
        <end position="194"/>
    </location>
</feature>
<dbReference type="Gene3D" id="3.60.15.10">
    <property type="entry name" value="Ribonuclease Z/Hydroxyacylglutathione hydrolase-like"/>
    <property type="match status" value="1"/>
</dbReference>
<keyword evidence="2" id="KW-0479">Metal-binding</keyword>
<dbReference type="GO" id="GO:0016787">
    <property type="term" value="F:hydrolase activity"/>
    <property type="evidence" value="ECO:0007669"/>
    <property type="project" value="UniProtKB-KW"/>
</dbReference>
<evidence type="ECO:0000313" key="6">
    <source>
        <dbReference type="EMBL" id="SMO68984.1"/>
    </source>
</evidence>
<accession>A0A521DB70</accession>
<protein>
    <submittedName>
        <fullName evidence="6">Glyoxylase, beta-lactamase superfamily II</fullName>
    </submittedName>
</protein>
<name>A0A521DB70_9BACT</name>
<dbReference type="InterPro" id="IPR036866">
    <property type="entry name" value="RibonucZ/Hydroxyglut_hydro"/>
</dbReference>
<dbReference type="PANTHER" id="PTHR46233">
    <property type="entry name" value="HYDROXYACYLGLUTATHIONE HYDROLASE GLOC"/>
    <property type="match status" value="1"/>
</dbReference>
<evidence type="ECO:0000313" key="7">
    <source>
        <dbReference type="Proteomes" id="UP000317315"/>
    </source>
</evidence>
<dbReference type="SUPFAM" id="SSF56281">
    <property type="entry name" value="Metallo-hydrolase/oxidoreductase"/>
    <property type="match status" value="1"/>
</dbReference>
<evidence type="ECO:0000256" key="4">
    <source>
        <dbReference type="ARBA" id="ARBA00022833"/>
    </source>
</evidence>
<dbReference type="EMBL" id="FXTM01000019">
    <property type="protein sequence ID" value="SMO68984.1"/>
    <property type="molecule type" value="Genomic_DNA"/>
</dbReference>
<evidence type="ECO:0000256" key="2">
    <source>
        <dbReference type="ARBA" id="ARBA00022723"/>
    </source>
</evidence>
<evidence type="ECO:0000256" key="1">
    <source>
        <dbReference type="ARBA" id="ARBA00001947"/>
    </source>
</evidence>
<dbReference type="PANTHER" id="PTHR46233:SF3">
    <property type="entry name" value="HYDROXYACYLGLUTATHIONE HYDROLASE GLOC"/>
    <property type="match status" value="1"/>
</dbReference>
<dbReference type="InterPro" id="IPR051453">
    <property type="entry name" value="MBL_Glyoxalase_II"/>
</dbReference>
<comment type="cofactor">
    <cofactor evidence="1">
        <name>Zn(2+)</name>
        <dbReference type="ChEBI" id="CHEBI:29105"/>
    </cofactor>
</comment>
<dbReference type="SMART" id="SM00849">
    <property type="entry name" value="Lactamase_B"/>
    <property type="match status" value="1"/>
</dbReference>
<evidence type="ECO:0000259" key="5">
    <source>
        <dbReference type="SMART" id="SM00849"/>
    </source>
</evidence>
<gene>
    <name evidence="6" type="ORF">SAMN06269117_11927</name>
</gene>
<dbReference type="Proteomes" id="UP000317315">
    <property type="component" value="Unassembled WGS sequence"/>
</dbReference>
<dbReference type="Pfam" id="PF00753">
    <property type="entry name" value="Lactamase_B"/>
    <property type="match status" value="1"/>
</dbReference>
<dbReference type="InterPro" id="IPR001279">
    <property type="entry name" value="Metallo-B-lactamas"/>
</dbReference>
<dbReference type="GO" id="GO:0046872">
    <property type="term" value="F:metal ion binding"/>
    <property type="evidence" value="ECO:0007669"/>
    <property type="project" value="UniProtKB-KW"/>
</dbReference>
<dbReference type="RefSeq" id="WP_142935923.1">
    <property type="nucleotide sequence ID" value="NZ_FXTM01000019.1"/>
</dbReference>
<organism evidence="6 7">
    <name type="scientific">Balnearium lithotrophicum</name>
    <dbReference type="NCBI Taxonomy" id="223788"/>
    <lineage>
        <taxon>Bacteria</taxon>
        <taxon>Pseudomonadati</taxon>
        <taxon>Aquificota</taxon>
        <taxon>Aquificia</taxon>
        <taxon>Desulfurobacteriales</taxon>
        <taxon>Desulfurobacteriaceae</taxon>
        <taxon>Balnearium</taxon>
    </lineage>
</organism>